<sequence>MTDRLALILAALLIVLIGADFMLNNAHVTLFLVRKLAGLINYLQFWR</sequence>
<comment type="caution">
    <text evidence="1">The sequence shown here is derived from an EMBL/GenBank/DDBJ whole genome shotgun (WGS) entry which is preliminary data.</text>
</comment>
<proteinExistence type="predicted"/>
<evidence type="ECO:0000313" key="3">
    <source>
        <dbReference type="Proteomes" id="UP000199541"/>
    </source>
</evidence>
<protein>
    <submittedName>
        <fullName evidence="1">Uncharacterized protein</fullName>
    </submittedName>
</protein>
<organism evidence="1 4">
    <name type="scientific">Allgaiera indica</name>
    <dbReference type="NCBI Taxonomy" id="765699"/>
    <lineage>
        <taxon>Bacteria</taxon>
        <taxon>Pseudomonadati</taxon>
        <taxon>Pseudomonadota</taxon>
        <taxon>Alphaproteobacteria</taxon>
        <taxon>Rhodobacterales</taxon>
        <taxon>Paracoccaceae</taxon>
        <taxon>Allgaiera</taxon>
    </lineage>
</organism>
<reference evidence="2 3" key="2">
    <citation type="submission" date="2016-10" db="EMBL/GenBank/DDBJ databases">
        <authorList>
            <person name="Varghese N."/>
            <person name="Submissions S."/>
        </authorList>
    </citation>
    <scope>NUCLEOTIDE SEQUENCE [LARGE SCALE GENOMIC DNA]</scope>
    <source>
        <strain evidence="2 3">DSM 24802</strain>
    </source>
</reference>
<evidence type="ECO:0000313" key="4">
    <source>
        <dbReference type="Proteomes" id="UP000634647"/>
    </source>
</evidence>
<dbReference type="EMBL" id="FNOB01000013">
    <property type="protein sequence ID" value="SDX30433.1"/>
    <property type="molecule type" value="Genomic_DNA"/>
</dbReference>
<dbReference type="Proteomes" id="UP000199541">
    <property type="component" value="Unassembled WGS sequence"/>
</dbReference>
<dbReference type="Proteomes" id="UP000634647">
    <property type="component" value="Unassembled WGS sequence"/>
</dbReference>
<keyword evidence="3" id="KW-1185">Reference proteome</keyword>
<reference evidence="1" key="3">
    <citation type="submission" date="2023-06" db="EMBL/GenBank/DDBJ databases">
        <authorList>
            <person name="Sun Q."/>
            <person name="Zhou Y."/>
        </authorList>
    </citation>
    <scope>NUCLEOTIDE SEQUENCE</scope>
    <source>
        <strain evidence="1">CGMCC 1.10859</strain>
    </source>
</reference>
<dbReference type="AlphaFoldDB" id="A0AAN4URU4"/>
<evidence type="ECO:0000313" key="1">
    <source>
        <dbReference type="EMBL" id="GHE02398.1"/>
    </source>
</evidence>
<dbReference type="EMBL" id="BNAB01000009">
    <property type="protein sequence ID" value="GHE02398.1"/>
    <property type="molecule type" value="Genomic_DNA"/>
</dbReference>
<dbReference type="RefSeq" id="WP_035846587.1">
    <property type="nucleotide sequence ID" value="NZ_BNAB01000009.1"/>
</dbReference>
<accession>A0AAN4URU4</accession>
<name>A0AAN4URU4_9RHOB</name>
<gene>
    <name evidence="1" type="ORF">GCM10008024_21700</name>
    <name evidence="2" type="ORF">SAMN05444006_11386</name>
</gene>
<evidence type="ECO:0000313" key="2">
    <source>
        <dbReference type="EMBL" id="SDX30433.1"/>
    </source>
</evidence>
<reference evidence="1" key="1">
    <citation type="journal article" date="2014" name="Int. J. Syst. Evol. Microbiol.">
        <title>Complete genome sequence of Corynebacterium casei LMG S-19264T (=DSM 44701T), isolated from a smear-ripened cheese.</title>
        <authorList>
            <consortium name="US DOE Joint Genome Institute (JGI-PGF)"/>
            <person name="Walter F."/>
            <person name="Albersmeier A."/>
            <person name="Kalinowski J."/>
            <person name="Ruckert C."/>
        </authorList>
    </citation>
    <scope>NUCLEOTIDE SEQUENCE</scope>
    <source>
        <strain evidence="1">CGMCC 1.10859</strain>
    </source>
</reference>